<sequence>MLVGKTQIKKTFSGIFFIAMTALCLSSCTVGDQKKLTHVITSNDPEQAFKQYLKNKKTSYQQSPDVMISDIKNLDRTIKNLKSIAEKIWGKNNSQVASNKKYVKYTDGYQSKAQVNFDTGTIKIETIATKSPLFHLKDAIITTLLTSENPANTDIFSDREPIIQGKPYLYGQVLDQDKKAIAYQWRASRFADYLLNTQLKKQKIGKHNVHFVEISMVKSHSKLRQHKYASYVLAAANRYQIKPELIYAIIETESSFNPFAVSHANAYGLMQVIPSTAGKDVYQRIFKKSGTPSKQTLFNPQDNINIGTAYLHILQQQYLNKINNSQSRHYSVISAYNGGAGNVFKTFSSTRSYAPSVINKLSPQQVYQKLTKQHPKSESRRYLYKVVSAEKRYNK</sequence>
<organism evidence="4 5">
    <name type="scientific">Colwellia asteriadis</name>
    <dbReference type="NCBI Taxonomy" id="517723"/>
    <lineage>
        <taxon>Bacteria</taxon>
        <taxon>Pseudomonadati</taxon>
        <taxon>Pseudomonadota</taxon>
        <taxon>Gammaproteobacteria</taxon>
        <taxon>Alteromonadales</taxon>
        <taxon>Colwelliaceae</taxon>
        <taxon>Colwellia</taxon>
    </lineage>
</organism>
<dbReference type="SUPFAM" id="SSF53955">
    <property type="entry name" value="Lysozyme-like"/>
    <property type="match status" value="1"/>
</dbReference>
<dbReference type="Pfam" id="PF01464">
    <property type="entry name" value="SLT"/>
    <property type="match status" value="1"/>
</dbReference>
<evidence type="ECO:0000313" key="5">
    <source>
        <dbReference type="Proteomes" id="UP001500021"/>
    </source>
</evidence>
<dbReference type="PROSITE" id="PS00922">
    <property type="entry name" value="TRANSGLYCOSYLASE"/>
    <property type="match status" value="1"/>
</dbReference>
<dbReference type="Pfam" id="PF11873">
    <property type="entry name" value="Mltc_N"/>
    <property type="match status" value="1"/>
</dbReference>
<dbReference type="InterPro" id="IPR024570">
    <property type="entry name" value="Murein_transglycosylaseC_N"/>
</dbReference>
<dbReference type="CDD" id="cd16893">
    <property type="entry name" value="LT_MltC_MltE"/>
    <property type="match status" value="1"/>
</dbReference>
<dbReference type="EMBL" id="BAAAFA010000008">
    <property type="protein sequence ID" value="GAA0819700.1"/>
    <property type="molecule type" value="Genomic_DNA"/>
</dbReference>
<evidence type="ECO:0000256" key="1">
    <source>
        <dbReference type="ARBA" id="ARBA00007734"/>
    </source>
</evidence>
<keyword evidence="5" id="KW-1185">Reference proteome</keyword>
<proteinExistence type="inferred from homology"/>
<evidence type="ECO:0000259" key="2">
    <source>
        <dbReference type="Pfam" id="PF01464"/>
    </source>
</evidence>
<dbReference type="Proteomes" id="UP001500021">
    <property type="component" value="Unassembled WGS sequence"/>
</dbReference>
<dbReference type="PANTHER" id="PTHR37423:SF2">
    <property type="entry name" value="MEMBRANE-BOUND LYTIC MUREIN TRANSGLYCOSYLASE C"/>
    <property type="match status" value="1"/>
</dbReference>
<dbReference type="Gene3D" id="1.10.530.10">
    <property type="match status" value="1"/>
</dbReference>
<comment type="caution">
    <text evidence="4">The sequence shown here is derived from an EMBL/GenBank/DDBJ whole genome shotgun (WGS) entry which is preliminary data.</text>
</comment>
<gene>
    <name evidence="4" type="primary">mltC</name>
    <name evidence="4" type="ORF">GCM10009111_24090</name>
</gene>
<dbReference type="InterPro" id="IPR008258">
    <property type="entry name" value="Transglycosylase_SLT_dom_1"/>
</dbReference>
<feature type="domain" description="Murein transglycosylase-C N-terminal" evidence="3">
    <location>
        <begin position="69"/>
        <end position="227"/>
    </location>
</feature>
<dbReference type="InterPro" id="IPR023346">
    <property type="entry name" value="Lysozyme-like_dom_sf"/>
</dbReference>
<accession>A0ABP3WHR7</accession>
<name>A0ABP3WHR7_9GAMM</name>
<dbReference type="NCBIfam" id="NF008670">
    <property type="entry name" value="PRK11671.1"/>
    <property type="match status" value="1"/>
</dbReference>
<dbReference type="InterPro" id="IPR000189">
    <property type="entry name" value="Transglyc_AS"/>
</dbReference>
<reference evidence="5" key="1">
    <citation type="journal article" date="2019" name="Int. J. Syst. Evol. Microbiol.">
        <title>The Global Catalogue of Microorganisms (GCM) 10K type strain sequencing project: providing services to taxonomists for standard genome sequencing and annotation.</title>
        <authorList>
            <consortium name="The Broad Institute Genomics Platform"/>
            <consortium name="The Broad Institute Genome Sequencing Center for Infectious Disease"/>
            <person name="Wu L."/>
            <person name="Ma J."/>
        </authorList>
    </citation>
    <scope>NUCLEOTIDE SEQUENCE [LARGE SCALE GENOMIC DNA]</scope>
    <source>
        <strain evidence="5">JCM 15608</strain>
    </source>
</reference>
<dbReference type="PANTHER" id="PTHR37423">
    <property type="entry name" value="SOLUBLE LYTIC MUREIN TRANSGLYCOSYLASE-RELATED"/>
    <property type="match status" value="1"/>
</dbReference>
<evidence type="ECO:0000313" key="4">
    <source>
        <dbReference type="EMBL" id="GAA0819700.1"/>
    </source>
</evidence>
<feature type="domain" description="Transglycosylase SLT" evidence="2">
    <location>
        <begin position="231"/>
        <end position="354"/>
    </location>
</feature>
<comment type="similarity">
    <text evidence="1">Belongs to the transglycosylase Slt family.</text>
</comment>
<evidence type="ECO:0000259" key="3">
    <source>
        <dbReference type="Pfam" id="PF11873"/>
    </source>
</evidence>
<dbReference type="RefSeq" id="WP_343817745.1">
    <property type="nucleotide sequence ID" value="NZ_BAAAFA010000008.1"/>
</dbReference>
<protein>
    <submittedName>
        <fullName evidence="4">Membrane-bound lytic murein transglycosylase MltC</fullName>
    </submittedName>
</protein>